<accession>A0A3P6FPF7</accession>
<dbReference type="AlphaFoldDB" id="A0A3P6FPF7"/>
<evidence type="ECO:0000259" key="1">
    <source>
        <dbReference type="Pfam" id="PF09331"/>
    </source>
</evidence>
<dbReference type="PANTHER" id="PTHR48449">
    <property type="entry name" value="DUF1985 DOMAIN-CONTAINING PROTEIN"/>
    <property type="match status" value="1"/>
</dbReference>
<proteinExistence type="predicted"/>
<feature type="domain" description="DUF1985" evidence="1">
    <location>
        <begin position="86"/>
        <end position="220"/>
    </location>
</feature>
<gene>
    <name evidence="2" type="ORF">BOLC6T35536H</name>
</gene>
<dbReference type="PANTHER" id="PTHR48449:SF1">
    <property type="entry name" value="DUF1985 DOMAIN-CONTAINING PROTEIN"/>
    <property type="match status" value="1"/>
</dbReference>
<sequence length="451" mass="51455">MSALVIGQLQEAESSSKLPPKLLAWGCYPTKLRLNIYLKAHVIGTIASCLQGPQDMETIMGSQFGRLFELHVAHCHNFAKLINSFLCRQLLTVRKYELWFHFATHPLRFSLDEFQQVTGLNCGAFYDADSEAEDDPGSTMWRELFDTELGDITVYDVLKMLHNPFLAPWKHVPLALIVLVDGVICCSNKWLKLTPKYVEMLCDVEYFLEYLWGRESFLKTLPRLLPPYTSEDPLGEMRHRLSQQTSAAYGFPLALQLFAFEASTDNFFVDPLACENTVTILSVNDIVAVEEDPYLTIQFMPIPEAERYLWLDEATDERVTHLVCVRWTKLMINPSTAAIYAPPWIEQQFKQLASAFQKQIGELGEICAAVAVVNLKVNKVHTSSYADIEIRAVNEDANVVSPRFHRTDAVESNFKEQKPTPAAPLPKRFKDDEHVKRYCHRSCNLRRQSGL</sequence>
<name>A0A3P6FPF7_BRAOL</name>
<evidence type="ECO:0000313" key="2">
    <source>
        <dbReference type="EMBL" id="VDD60083.1"/>
    </source>
</evidence>
<dbReference type="InterPro" id="IPR015410">
    <property type="entry name" value="DUF1985"/>
</dbReference>
<reference evidence="2" key="1">
    <citation type="submission" date="2018-11" db="EMBL/GenBank/DDBJ databases">
        <authorList>
            <consortium name="Genoscope - CEA"/>
            <person name="William W."/>
        </authorList>
    </citation>
    <scope>NUCLEOTIDE SEQUENCE</scope>
</reference>
<dbReference type="EMBL" id="LR031880">
    <property type="protein sequence ID" value="VDD60083.1"/>
    <property type="molecule type" value="Genomic_DNA"/>
</dbReference>
<organism evidence="2">
    <name type="scientific">Brassica oleracea</name>
    <name type="common">Wild cabbage</name>
    <dbReference type="NCBI Taxonomy" id="3712"/>
    <lineage>
        <taxon>Eukaryota</taxon>
        <taxon>Viridiplantae</taxon>
        <taxon>Streptophyta</taxon>
        <taxon>Embryophyta</taxon>
        <taxon>Tracheophyta</taxon>
        <taxon>Spermatophyta</taxon>
        <taxon>Magnoliopsida</taxon>
        <taxon>eudicotyledons</taxon>
        <taxon>Gunneridae</taxon>
        <taxon>Pentapetalae</taxon>
        <taxon>rosids</taxon>
        <taxon>malvids</taxon>
        <taxon>Brassicales</taxon>
        <taxon>Brassicaceae</taxon>
        <taxon>Brassiceae</taxon>
        <taxon>Brassica</taxon>
    </lineage>
</organism>
<dbReference type="Pfam" id="PF09331">
    <property type="entry name" value="DUF1985"/>
    <property type="match status" value="1"/>
</dbReference>
<protein>
    <recommendedName>
        <fullName evidence="1">DUF1985 domain-containing protein</fullName>
    </recommendedName>
</protein>